<evidence type="ECO:0000256" key="1">
    <source>
        <dbReference type="SAM" id="Phobius"/>
    </source>
</evidence>
<gene>
    <name evidence="2" type="ORF">SCHPADRAFT_907381</name>
</gene>
<keyword evidence="3" id="KW-1185">Reference proteome</keyword>
<reference evidence="2 3" key="1">
    <citation type="submission" date="2015-04" db="EMBL/GenBank/DDBJ databases">
        <title>Complete genome sequence of Schizopora paradoxa KUC8140, a cosmopolitan wood degrader in East Asia.</title>
        <authorList>
            <consortium name="DOE Joint Genome Institute"/>
            <person name="Min B."/>
            <person name="Park H."/>
            <person name="Jang Y."/>
            <person name="Kim J.-J."/>
            <person name="Kim K.H."/>
            <person name="Pangilinan J."/>
            <person name="Lipzen A."/>
            <person name="Riley R."/>
            <person name="Grigoriev I.V."/>
            <person name="Spatafora J.W."/>
            <person name="Choi I.-G."/>
        </authorList>
    </citation>
    <scope>NUCLEOTIDE SEQUENCE [LARGE SCALE GENOMIC DNA]</scope>
    <source>
        <strain evidence="2 3">KUC8140</strain>
    </source>
</reference>
<name>A0A0H2RK84_9AGAM</name>
<proteinExistence type="predicted"/>
<accession>A0A0H2RK84</accession>
<dbReference type="EMBL" id="KQ086042">
    <property type="protein sequence ID" value="KLO09873.1"/>
    <property type="molecule type" value="Genomic_DNA"/>
</dbReference>
<keyword evidence="1" id="KW-1133">Transmembrane helix</keyword>
<evidence type="ECO:0000313" key="3">
    <source>
        <dbReference type="Proteomes" id="UP000053477"/>
    </source>
</evidence>
<keyword evidence="1" id="KW-0472">Membrane</keyword>
<dbReference type="AlphaFoldDB" id="A0A0H2RK84"/>
<keyword evidence="1" id="KW-0812">Transmembrane</keyword>
<sequence length="157" mass="16037">MVETANIPAVNGFIGIVACSFDNEPVEAYRPDNEVATCTEIVQYGITSSLVINPGFTADQNDGTTTSLEVSPLFSYIEVPVSTDTPLDDSGPLTMPSVGAQSTITTLVPISTIPSKTIGTRSTMTSVSGARALIAVGDTGGGASAVVAIVVALLAWV</sequence>
<evidence type="ECO:0000313" key="2">
    <source>
        <dbReference type="EMBL" id="KLO09873.1"/>
    </source>
</evidence>
<dbReference type="InParanoid" id="A0A0H2RK84"/>
<dbReference type="Proteomes" id="UP000053477">
    <property type="component" value="Unassembled WGS sequence"/>
</dbReference>
<organism evidence="2 3">
    <name type="scientific">Schizopora paradoxa</name>
    <dbReference type="NCBI Taxonomy" id="27342"/>
    <lineage>
        <taxon>Eukaryota</taxon>
        <taxon>Fungi</taxon>
        <taxon>Dikarya</taxon>
        <taxon>Basidiomycota</taxon>
        <taxon>Agaricomycotina</taxon>
        <taxon>Agaricomycetes</taxon>
        <taxon>Hymenochaetales</taxon>
        <taxon>Schizoporaceae</taxon>
        <taxon>Schizopora</taxon>
    </lineage>
</organism>
<protein>
    <submittedName>
        <fullName evidence="2">Uncharacterized protein</fullName>
    </submittedName>
</protein>
<feature type="transmembrane region" description="Helical" evidence="1">
    <location>
        <begin position="132"/>
        <end position="156"/>
    </location>
</feature>